<evidence type="ECO:0000256" key="11">
    <source>
        <dbReference type="RuleBase" id="RU004253"/>
    </source>
</evidence>
<evidence type="ECO:0000256" key="8">
    <source>
        <dbReference type="ARBA" id="ARBA00047883"/>
    </source>
</evidence>
<comment type="caution">
    <text evidence="9">Lacks conserved residue(s) required for the propagation of feature annotation.</text>
</comment>
<evidence type="ECO:0000313" key="15">
    <source>
        <dbReference type="EMBL" id="RGV27536.1"/>
    </source>
</evidence>
<comment type="function">
    <text evidence="9">Condenses 4-methyl-5-(beta-hydroxyethyl)thiazole monophosphate (THZ-P) and 2-methyl-4-amino-5-hydroxymethyl pyrimidine pyrophosphate (HMP-PP) to form thiamine monophosphate (TMP).</text>
</comment>
<gene>
    <name evidence="9" type="primary">thiE</name>
    <name evidence="15" type="ORF">DWW24_07560</name>
    <name evidence="16" type="ORF">DXA53_15870</name>
    <name evidence="14" type="ORF">L0P03_15990</name>
</gene>
<dbReference type="SUPFAM" id="SSF51391">
    <property type="entry name" value="Thiamin phosphate synthase"/>
    <property type="match status" value="2"/>
</dbReference>
<feature type="domain" description="Pyridoxamine kinase/Phosphomethylpyrimidine kinase" evidence="13">
    <location>
        <begin position="198"/>
        <end position="428"/>
    </location>
</feature>
<dbReference type="GO" id="GO:0009228">
    <property type="term" value="P:thiamine biosynthetic process"/>
    <property type="evidence" value="ECO:0007669"/>
    <property type="project" value="UniProtKB-KW"/>
</dbReference>
<dbReference type="InterPro" id="IPR036206">
    <property type="entry name" value="ThiamineP_synth_sf"/>
</dbReference>
<dbReference type="Gene3D" id="3.20.20.70">
    <property type="entry name" value="Aldolase class I"/>
    <property type="match status" value="2"/>
</dbReference>
<keyword evidence="4 9" id="KW-0460">Magnesium</keyword>
<dbReference type="InterPro" id="IPR013785">
    <property type="entry name" value="Aldolase_TIM"/>
</dbReference>
<evidence type="ECO:0000256" key="3">
    <source>
        <dbReference type="ARBA" id="ARBA00022723"/>
    </source>
</evidence>
<comment type="cofactor">
    <cofactor evidence="9">
        <name>Mg(2+)</name>
        <dbReference type="ChEBI" id="CHEBI:18420"/>
    </cofactor>
    <text evidence="9">Binds 1 Mg(2+) ion per subunit.</text>
</comment>
<feature type="binding site" evidence="9">
    <location>
        <begin position="577"/>
        <end position="579"/>
    </location>
    <ligand>
        <name>2-[(2R,5Z)-2-carboxy-4-methylthiazol-5(2H)-ylidene]ethyl phosphate</name>
        <dbReference type="ChEBI" id="CHEBI:62899"/>
    </ligand>
</feature>
<feature type="binding site" evidence="9">
    <location>
        <position position="580"/>
    </location>
    <ligand>
        <name>4-amino-2-methyl-5-(diphosphooxymethyl)pyrimidine</name>
        <dbReference type="ChEBI" id="CHEBI:57841"/>
    </ligand>
</feature>
<keyword evidence="2 9" id="KW-0808">Transferase</keyword>
<dbReference type="PANTHER" id="PTHR20858">
    <property type="entry name" value="PHOSPHOMETHYLPYRIMIDINE KINASE"/>
    <property type="match status" value="1"/>
</dbReference>
<dbReference type="GO" id="GO:0004789">
    <property type="term" value="F:thiamine-phosphate diphosphorylase activity"/>
    <property type="evidence" value="ECO:0007669"/>
    <property type="project" value="UniProtKB-UniRule"/>
</dbReference>
<protein>
    <recommendedName>
        <fullName evidence="9">Thiamine-phosphate synthase</fullName>
        <shortName evidence="9">TP synthase</shortName>
        <shortName evidence="9">TPS</shortName>
        <ecNumber evidence="9">2.5.1.3</ecNumber>
    </recommendedName>
    <alternativeName>
        <fullName evidence="9">Thiamine-phosphate pyrophosphorylase</fullName>
        <shortName evidence="9">TMP pyrophosphorylase</shortName>
        <shortName evidence="9">TMP-PPase</shortName>
    </alternativeName>
</protein>
<evidence type="ECO:0000259" key="13">
    <source>
        <dbReference type="Pfam" id="PF08543"/>
    </source>
</evidence>
<feature type="binding site" evidence="9">
    <location>
        <begin position="480"/>
        <end position="484"/>
    </location>
    <ligand>
        <name>4-amino-2-methyl-5-(diphosphooxymethyl)pyrimidine</name>
        <dbReference type="ChEBI" id="CHEBI:57841"/>
    </ligand>
</feature>
<comment type="caution">
    <text evidence="15">The sequence shown here is derived from an EMBL/GenBank/DDBJ whole genome shotgun (WGS) entry which is preliminary data.</text>
</comment>
<dbReference type="GO" id="GO:0005829">
    <property type="term" value="C:cytosol"/>
    <property type="evidence" value="ECO:0007669"/>
    <property type="project" value="TreeGrafter"/>
</dbReference>
<evidence type="ECO:0000313" key="17">
    <source>
        <dbReference type="Proteomes" id="UP000283426"/>
    </source>
</evidence>
<dbReference type="NCBIfam" id="NF000736">
    <property type="entry name" value="PRK00043.2-3"/>
    <property type="match status" value="1"/>
</dbReference>
<dbReference type="CDD" id="cd00564">
    <property type="entry name" value="TMP_TenI"/>
    <property type="match status" value="2"/>
</dbReference>
<dbReference type="EMBL" id="QRYW01000013">
    <property type="protein sequence ID" value="RGV27536.1"/>
    <property type="molecule type" value="Genomic_DNA"/>
</dbReference>
<dbReference type="EC" id="2.5.1.3" evidence="9"/>
<feature type="domain" description="Thiamine phosphate synthase/TenI" evidence="12">
    <location>
        <begin position="5"/>
        <end position="169"/>
    </location>
</feature>
<evidence type="ECO:0000256" key="4">
    <source>
        <dbReference type="ARBA" id="ARBA00022842"/>
    </source>
</evidence>
<dbReference type="Gene3D" id="3.40.1190.20">
    <property type="match status" value="1"/>
</dbReference>
<dbReference type="NCBIfam" id="TIGR00693">
    <property type="entry name" value="thiE"/>
    <property type="match status" value="1"/>
</dbReference>
<dbReference type="Proteomes" id="UP000283426">
    <property type="component" value="Unassembled WGS sequence"/>
</dbReference>
<dbReference type="GO" id="GO:0008902">
    <property type="term" value="F:hydroxymethylpyrimidine kinase activity"/>
    <property type="evidence" value="ECO:0007669"/>
    <property type="project" value="TreeGrafter"/>
</dbReference>
<dbReference type="PANTHER" id="PTHR20858:SF21">
    <property type="entry name" value="THIAMINE-PHOSPHATE SYNTHASE"/>
    <property type="match status" value="1"/>
</dbReference>
<evidence type="ECO:0000256" key="5">
    <source>
        <dbReference type="ARBA" id="ARBA00022977"/>
    </source>
</evidence>
<evidence type="ECO:0000313" key="16">
    <source>
        <dbReference type="EMBL" id="RGY04379.1"/>
    </source>
</evidence>
<dbReference type="EMBL" id="JAKNDN010000034">
    <property type="protein sequence ID" value="MCG4961335.1"/>
    <property type="molecule type" value="Genomic_DNA"/>
</dbReference>
<dbReference type="EMBL" id="QSCO01000025">
    <property type="protein sequence ID" value="RGY04379.1"/>
    <property type="molecule type" value="Genomic_DNA"/>
</dbReference>
<keyword evidence="3 9" id="KW-0479">Metal-binding</keyword>
<dbReference type="Pfam" id="PF02581">
    <property type="entry name" value="TMP-TENI"/>
    <property type="match status" value="2"/>
</dbReference>
<comment type="catalytic activity">
    <reaction evidence="6 9 10">
        <text>4-methyl-5-(2-phosphooxyethyl)-thiazole + 4-amino-2-methyl-5-(diphosphooxymethyl)pyrimidine + H(+) = thiamine phosphate + diphosphate</text>
        <dbReference type="Rhea" id="RHEA:22328"/>
        <dbReference type="ChEBI" id="CHEBI:15378"/>
        <dbReference type="ChEBI" id="CHEBI:33019"/>
        <dbReference type="ChEBI" id="CHEBI:37575"/>
        <dbReference type="ChEBI" id="CHEBI:57841"/>
        <dbReference type="ChEBI" id="CHEBI:58296"/>
        <dbReference type="EC" id="2.5.1.3"/>
    </reaction>
</comment>
<reference evidence="17 18" key="1">
    <citation type="submission" date="2018-08" db="EMBL/GenBank/DDBJ databases">
        <title>A genome reference for cultivated species of the human gut microbiota.</title>
        <authorList>
            <person name="Zou Y."/>
            <person name="Xue W."/>
            <person name="Luo G."/>
        </authorList>
    </citation>
    <scope>NUCLEOTIDE SEQUENCE [LARGE SCALE GENOMIC DNA]</scope>
    <source>
        <strain evidence="15 17">AF14-6AC</strain>
        <strain evidence="16 18">OF03-11</strain>
    </source>
</reference>
<organism evidence="15 17">
    <name type="scientific">Odoribacter splanchnicus</name>
    <dbReference type="NCBI Taxonomy" id="28118"/>
    <lineage>
        <taxon>Bacteria</taxon>
        <taxon>Pseudomonadati</taxon>
        <taxon>Bacteroidota</taxon>
        <taxon>Bacteroidia</taxon>
        <taxon>Bacteroidales</taxon>
        <taxon>Odoribacteraceae</taxon>
        <taxon>Odoribacter</taxon>
    </lineage>
</organism>
<dbReference type="InterPro" id="IPR034291">
    <property type="entry name" value="TMP_synthase"/>
</dbReference>
<accession>A0A3D4Z8F6</accession>
<feature type="binding site" evidence="9">
    <location>
        <position position="513"/>
    </location>
    <ligand>
        <name>Mg(2+)</name>
        <dbReference type="ChEBI" id="CHEBI:18420"/>
    </ligand>
</feature>
<evidence type="ECO:0000256" key="7">
    <source>
        <dbReference type="ARBA" id="ARBA00047851"/>
    </source>
</evidence>
<evidence type="ECO:0000313" key="14">
    <source>
        <dbReference type="EMBL" id="MCG4961335.1"/>
    </source>
</evidence>
<dbReference type="AlphaFoldDB" id="A0A3D4Z8F6"/>
<feature type="binding site" evidence="9">
    <location>
        <position position="532"/>
    </location>
    <ligand>
        <name>Mg(2+)</name>
        <dbReference type="ChEBI" id="CHEBI:18420"/>
    </ligand>
</feature>
<keyword evidence="5 9" id="KW-0784">Thiamine biosynthesis</keyword>
<evidence type="ECO:0000256" key="10">
    <source>
        <dbReference type="RuleBase" id="RU003826"/>
    </source>
</evidence>
<comment type="catalytic activity">
    <reaction evidence="7 9 10">
        <text>2-(2-carboxy-4-methylthiazol-5-yl)ethyl phosphate + 4-amino-2-methyl-5-(diphosphooxymethyl)pyrimidine + 2 H(+) = thiamine phosphate + CO2 + diphosphate</text>
        <dbReference type="Rhea" id="RHEA:47848"/>
        <dbReference type="ChEBI" id="CHEBI:15378"/>
        <dbReference type="ChEBI" id="CHEBI:16526"/>
        <dbReference type="ChEBI" id="CHEBI:33019"/>
        <dbReference type="ChEBI" id="CHEBI:37575"/>
        <dbReference type="ChEBI" id="CHEBI:57841"/>
        <dbReference type="ChEBI" id="CHEBI:62890"/>
        <dbReference type="EC" id="2.5.1.3"/>
    </reaction>
</comment>
<dbReference type="InterPro" id="IPR022998">
    <property type="entry name" value="ThiamineP_synth_TenI"/>
</dbReference>
<evidence type="ECO:0000256" key="9">
    <source>
        <dbReference type="HAMAP-Rule" id="MF_00097"/>
    </source>
</evidence>
<evidence type="ECO:0000313" key="18">
    <source>
        <dbReference type="Proteomes" id="UP000284434"/>
    </source>
</evidence>
<dbReference type="RefSeq" id="WP_013610957.1">
    <property type="nucleotide sequence ID" value="NZ_CABJFF010000021.1"/>
</dbReference>
<evidence type="ECO:0000256" key="2">
    <source>
        <dbReference type="ARBA" id="ARBA00022679"/>
    </source>
</evidence>
<dbReference type="GeneID" id="61273872"/>
<evidence type="ECO:0000259" key="12">
    <source>
        <dbReference type="Pfam" id="PF02581"/>
    </source>
</evidence>
<comment type="similarity">
    <text evidence="9 10">Belongs to the thiamine-phosphate synthase family.</text>
</comment>
<dbReference type="OMA" id="GHIFPTN"/>
<comment type="pathway">
    <text evidence="1 9 11">Cofactor biosynthesis; thiamine diphosphate biosynthesis; thiamine phosphate from 4-amino-2-methyl-5-diphosphomethylpyrimidine and 4-methyl-5-(2-phosphoethyl)-thiazole: step 1/1.</text>
</comment>
<dbReference type="InterPro" id="IPR029056">
    <property type="entry name" value="Ribokinase-like"/>
</dbReference>
<reference evidence="14" key="2">
    <citation type="submission" date="2022-01" db="EMBL/GenBank/DDBJ databases">
        <title>Collection of gut derived symbiotic bacterial strains cultured from healthy donors.</title>
        <authorList>
            <person name="Lin H."/>
            <person name="Kohout C."/>
            <person name="Waligurski E."/>
            <person name="Pamer E.G."/>
        </authorList>
    </citation>
    <scope>NUCLEOTIDE SEQUENCE</scope>
    <source>
        <strain evidence="14">DFI.1.149</strain>
    </source>
</reference>
<name>A0A3D4Z8F6_9BACT</name>
<dbReference type="HAMAP" id="MF_00097">
    <property type="entry name" value="TMP_synthase"/>
    <property type="match status" value="1"/>
</dbReference>
<feature type="binding site" evidence="9">
    <location>
        <position position="512"/>
    </location>
    <ligand>
        <name>4-amino-2-methyl-5-(diphosphooxymethyl)pyrimidine</name>
        <dbReference type="ChEBI" id="CHEBI:57841"/>
    </ligand>
</feature>
<feature type="binding site" evidence="9">
    <location>
        <position position="551"/>
    </location>
    <ligand>
        <name>4-amino-2-methyl-5-(diphosphooxymethyl)pyrimidine</name>
        <dbReference type="ChEBI" id="CHEBI:57841"/>
    </ligand>
</feature>
<dbReference type="GO" id="GO:0008972">
    <property type="term" value="F:phosphomethylpyrimidine kinase activity"/>
    <property type="evidence" value="ECO:0007669"/>
    <property type="project" value="TreeGrafter"/>
</dbReference>
<dbReference type="GO" id="GO:0000287">
    <property type="term" value="F:magnesium ion binding"/>
    <property type="evidence" value="ECO:0007669"/>
    <property type="project" value="UniProtKB-UniRule"/>
</dbReference>
<proteinExistence type="inferred from homology"/>
<dbReference type="UniPathway" id="UPA00060">
    <property type="reaction ID" value="UER00141"/>
</dbReference>
<feature type="binding site" evidence="9">
    <location>
        <position position="613"/>
    </location>
    <ligand>
        <name>2-[(2R,5Z)-2-carboxy-4-methylthiazol-5(2H)-ylidene]ethyl phosphate</name>
        <dbReference type="ChEBI" id="CHEBI:62899"/>
    </ligand>
</feature>
<evidence type="ECO:0000256" key="1">
    <source>
        <dbReference type="ARBA" id="ARBA00005165"/>
    </source>
</evidence>
<dbReference type="Pfam" id="PF08543">
    <property type="entry name" value="Phos_pyr_kin"/>
    <property type="match status" value="1"/>
</dbReference>
<sequence length="655" mass="74070">MKIIVITSPTPVKDEAAICNHLFTHGLKYLHLRKPGASAEVYERFIRQIFPVYRNRIVLHEHYELVKKYRLHGIHLKYPQANEYIYYIQQYAVSISCHRVDEIRQLPFRPAYCFLSPIFDSISKTGYRSRFGQLPDLSDIDCPVIALGGLEPDKTGLCRRAGFEGIAVLGYLWNNPDEAIERYIRLKTPFVLSIAGFDPSSGAGIGADLKTFEATGSYGLGVCSALTFQNEDTFTGVHWTAWEDIKKQCDLLLQKYNVEFLKIGLIESFEILDRLLDYLLDQDKRLKIIWDPILKASAGFSFHRYTPEDQERLKRILDRVYLITPNTDELYRLFGEGITPDRLQIVCRDHHLNILWKGGHNAGVDATDVLFQPDRTTNFSVPRSRYTKHGTGCTLSSALLSALAQGDALATSCNKAQLYVSRFIESNNSLLGYHCIGKYTPDSKPWLGELSLQYITAPKEGMTLCEQVEAVCQGGMRWIQLRMKGASLAEMLCEGRKVKEICRRHRALFIINDRVDVARLLEADGVHLGKEDMDPWEARRILGPGKIVGATCNTWDDILLRQKQQVDYIGLGPYAFTTTKEKLSPVLGLEGYRFLLGRMQENKISIPVFAIGGITETDIPPLMQTGIQGIALSGLIKNSPDLKRQTIKILNLLNS</sequence>
<dbReference type="SUPFAM" id="SSF53613">
    <property type="entry name" value="Ribokinase-like"/>
    <property type="match status" value="1"/>
</dbReference>
<comment type="catalytic activity">
    <reaction evidence="8 9 10">
        <text>2-[(2R,5Z)-2-carboxy-4-methylthiazol-5(2H)-ylidene]ethyl phosphate + 4-amino-2-methyl-5-(diphosphooxymethyl)pyrimidine + 2 H(+) = thiamine phosphate + CO2 + diphosphate</text>
        <dbReference type="Rhea" id="RHEA:47844"/>
        <dbReference type="ChEBI" id="CHEBI:15378"/>
        <dbReference type="ChEBI" id="CHEBI:16526"/>
        <dbReference type="ChEBI" id="CHEBI:33019"/>
        <dbReference type="ChEBI" id="CHEBI:37575"/>
        <dbReference type="ChEBI" id="CHEBI:57841"/>
        <dbReference type="ChEBI" id="CHEBI:62899"/>
        <dbReference type="EC" id="2.5.1.3"/>
    </reaction>
</comment>
<dbReference type="Proteomes" id="UP001199750">
    <property type="component" value="Unassembled WGS sequence"/>
</dbReference>
<dbReference type="InterPro" id="IPR013749">
    <property type="entry name" value="PM/HMP-P_kinase-1"/>
</dbReference>
<feature type="domain" description="Thiamine phosphate synthase/TenI" evidence="12">
    <location>
        <begin position="454"/>
        <end position="633"/>
    </location>
</feature>
<dbReference type="Proteomes" id="UP000284434">
    <property type="component" value="Unassembled WGS sequence"/>
</dbReference>
<evidence type="ECO:0000256" key="6">
    <source>
        <dbReference type="ARBA" id="ARBA00047334"/>
    </source>
</evidence>
<dbReference type="GO" id="GO:0009229">
    <property type="term" value="P:thiamine diphosphate biosynthetic process"/>
    <property type="evidence" value="ECO:0007669"/>
    <property type="project" value="UniProtKB-UniRule"/>
</dbReference>